<dbReference type="Gene3D" id="3.30.470.20">
    <property type="entry name" value="ATP-grasp fold, B domain"/>
    <property type="match status" value="1"/>
</dbReference>
<dbReference type="Pfam" id="PF13549">
    <property type="entry name" value="ATP-grasp_5"/>
    <property type="match status" value="1"/>
</dbReference>
<dbReference type="EMBL" id="UINC01051204">
    <property type="protein sequence ID" value="SVB65072.1"/>
    <property type="molecule type" value="Genomic_DNA"/>
</dbReference>
<reference evidence="1" key="1">
    <citation type="submission" date="2018-05" db="EMBL/GenBank/DDBJ databases">
        <authorList>
            <person name="Lanie J.A."/>
            <person name="Ng W.-L."/>
            <person name="Kazmierczak K.M."/>
            <person name="Andrzejewski T.M."/>
            <person name="Davidsen T.M."/>
            <person name="Wayne K.J."/>
            <person name="Tettelin H."/>
            <person name="Glass J.I."/>
            <person name="Rusch D."/>
            <person name="Podicherti R."/>
            <person name="Tsui H.-C.T."/>
            <person name="Winkler M.E."/>
        </authorList>
    </citation>
    <scope>NUCLEOTIDE SEQUENCE</scope>
</reference>
<protein>
    <recommendedName>
        <fullName evidence="2">ATP-grasp domain-containing protein</fullName>
    </recommendedName>
</protein>
<dbReference type="GO" id="GO:0005524">
    <property type="term" value="F:ATP binding"/>
    <property type="evidence" value="ECO:0007669"/>
    <property type="project" value="InterPro"/>
</dbReference>
<evidence type="ECO:0000313" key="1">
    <source>
        <dbReference type="EMBL" id="SVB65072.1"/>
    </source>
</evidence>
<dbReference type="SUPFAM" id="SSF52210">
    <property type="entry name" value="Succinyl-CoA synthetase domains"/>
    <property type="match status" value="1"/>
</dbReference>
<dbReference type="SUPFAM" id="SSF56059">
    <property type="entry name" value="Glutathione synthetase ATP-binding domain-like"/>
    <property type="match status" value="1"/>
</dbReference>
<dbReference type="InterPro" id="IPR013815">
    <property type="entry name" value="ATP_grasp_subdomain_1"/>
</dbReference>
<accession>A0A382FR19</accession>
<dbReference type="InterPro" id="IPR016102">
    <property type="entry name" value="Succinyl-CoA_synth-like"/>
</dbReference>
<proteinExistence type="predicted"/>
<dbReference type="AlphaFoldDB" id="A0A382FR19"/>
<feature type="non-terminal residue" evidence="1">
    <location>
        <position position="1"/>
    </location>
</feature>
<sequence length="424" mass="45839">SGPVSFMETMKVATCGQLPKGSKVAALACSGGDAALIADYSETNNLQLPQLNQKQKEKFQTVLPEFANIANPLDFTTVIWGNESALRTCAETMLDSDVDFGFLILDYPTEESGEREQCDLMADIFQQTLTKLGLPGAVASSFPELMPKATRERLHSHGIPALQGVEDGLAAIARVMQYNICREQILAQSDGADQILIPGPINADGISIDEWESKKQLSEYGLKMPDGRLVNKDQVKEAAEELGCPVAIKIVSHEMQHKTEMGAVAVNINSPEEAVKAAEEMVQRVSSNYPNLNTSNLLVEKISKEPVAELLIGIKREQGFGFALVIGSGGTMVELSQDTTTLLLPTNKEAVEQALKKLKIAKVLEGFRGQASGDIESTVEAIMAVAKYANAKADSLVELDVNPLMVMNDRAIAVDAYIRLASKK</sequence>
<dbReference type="PANTHER" id="PTHR42793:SF4">
    <property type="entry name" value="BLL6376 PROTEIN"/>
    <property type="match status" value="1"/>
</dbReference>
<dbReference type="Gene3D" id="3.40.50.261">
    <property type="entry name" value="Succinyl-CoA synthetase domains"/>
    <property type="match status" value="1"/>
</dbReference>
<organism evidence="1">
    <name type="scientific">marine metagenome</name>
    <dbReference type="NCBI Taxonomy" id="408172"/>
    <lineage>
        <taxon>unclassified sequences</taxon>
        <taxon>metagenomes</taxon>
        <taxon>ecological metagenomes</taxon>
    </lineage>
</organism>
<evidence type="ECO:0008006" key="2">
    <source>
        <dbReference type="Google" id="ProtNLM"/>
    </source>
</evidence>
<name>A0A382FR19_9ZZZZ</name>
<dbReference type="PANTHER" id="PTHR42793">
    <property type="entry name" value="COA BINDING DOMAIN CONTAINING PROTEIN"/>
    <property type="match status" value="1"/>
</dbReference>
<dbReference type="Gene3D" id="3.30.1490.20">
    <property type="entry name" value="ATP-grasp fold, A domain"/>
    <property type="match status" value="1"/>
</dbReference>
<gene>
    <name evidence="1" type="ORF">METZ01_LOCUS217926</name>
</gene>